<proteinExistence type="predicted"/>
<dbReference type="InterPro" id="IPR055396">
    <property type="entry name" value="DUF7088"/>
</dbReference>
<feature type="transmembrane region" description="Helical" evidence="1">
    <location>
        <begin position="71"/>
        <end position="88"/>
    </location>
</feature>
<accession>A0A0S4LIK0</accession>
<evidence type="ECO:0000259" key="2">
    <source>
        <dbReference type="Pfam" id="PF09822"/>
    </source>
</evidence>
<dbReference type="EMBL" id="CZPZ01000016">
    <property type="protein sequence ID" value="CUS36408.1"/>
    <property type="molecule type" value="Genomic_DNA"/>
</dbReference>
<dbReference type="Proteomes" id="UP000198736">
    <property type="component" value="Unassembled WGS sequence"/>
</dbReference>
<dbReference type="Gene3D" id="3.40.30.10">
    <property type="entry name" value="Glutaredoxin"/>
    <property type="match status" value="1"/>
</dbReference>
<feature type="domain" description="DUF7088" evidence="3">
    <location>
        <begin position="99"/>
        <end position="183"/>
    </location>
</feature>
<sequence length="507" mass="56496">MSLRSFPLGILGIALGLGGMITYSLRPDWLWAVTIAEGLALGCLVLFFVFHFEAVKTFSGRRSTRMGLNSFLMIVLFTGILVIVNFLASRHSIRWDLSESQNFTLAPQTHRVLRGLPHDVKITVFTREKDPGYQVFKERLESYRQASPKLSVEFIDPEKQPKLAQNYGIFRTDTAIFESNGETIRVTSPSEVELTGALIRISKDAKKRIVFVEGHSELNVEDKDRNGLSIAKEALTRQGYEVGTVSLLKESAVPDHTAVLVLAGPRRSVMKDEQDRIQAYVEKGGHLLVLTDPDTQSGLESLLARWGLGLGSGVLVDLQDRLAQGDLTALLVRTFTEHEITQDLTSAVLLPLSRHVTFDEQVGKDWDFVPLARTSPNSWAETNMQGRVVSLNEKEDVKGPLPMAAALTPKKAPEENTPRPAIVVIGNSTFASNAFFNFPGNSDFFLHTTGWLAEERDLISIAPKEPALRPFTPNPTQERALIYIQVVFLPLLTLLTGVIVWRKRRRL</sequence>
<dbReference type="InterPro" id="IPR036249">
    <property type="entry name" value="Thioredoxin-like_sf"/>
</dbReference>
<keyword evidence="1" id="KW-0812">Transmembrane</keyword>
<dbReference type="RefSeq" id="WP_090897990.1">
    <property type="nucleotide sequence ID" value="NZ_CZPZ01000016.1"/>
</dbReference>
<feature type="transmembrane region" description="Helical" evidence="1">
    <location>
        <begin position="480"/>
        <end position="501"/>
    </location>
</feature>
<dbReference type="SUPFAM" id="SSF52833">
    <property type="entry name" value="Thioredoxin-like"/>
    <property type="match status" value="1"/>
</dbReference>
<feature type="transmembrane region" description="Helical" evidence="1">
    <location>
        <begin position="29"/>
        <end position="50"/>
    </location>
</feature>
<dbReference type="STRING" id="1742973.COMA2_230018"/>
<dbReference type="InterPro" id="IPR019196">
    <property type="entry name" value="ABC_transp_unknown"/>
</dbReference>
<evidence type="ECO:0000313" key="4">
    <source>
        <dbReference type="EMBL" id="CUS36408.1"/>
    </source>
</evidence>
<feature type="domain" description="ABC-type uncharacterised transport system" evidence="2">
    <location>
        <begin position="206"/>
        <end position="435"/>
    </location>
</feature>
<dbReference type="AlphaFoldDB" id="A0A0S4LIK0"/>
<name>A0A0S4LIK0_9BACT</name>
<evidence type="ECO:0000313" key="5">
    <source>
        <dbReference type="Proteomes" id="UP000198736"/>
    </source>
</evidence>
<evidence type="ECO:0000256" key="1">
    <source>
        <dbReference type="SAM" id="Phobius"/>
    </source>
</evidence>
<keyword evidence="1" id="KW-1133">Transmembrane helix</keyword>
<organism evidence="4 5">
    <name type="scientific">Candidatus Nitrospira nitrificans</name>
    <dbReference type="NCBI Taxonomy" id="1742973"/>
    <lineage>
        <taxon>Bacteria</taxon>
        <taxon>Pseudomonadati</taxon>
        <taxon>Nitrospirota</taxon>
        <taxon>Nitrospiria</taxon>
        <taxon>Nitrospirales</taxon>
        <taxon>Nitrospiraceae</taxon>
        <taxon>Nitrospira</taxon>
    </lineage>
</organism>
<evidence type="ECO:0000259" key="3">
    <source>
        <dbReference type="Pfam" id="PF23357"/>
    </source>
</evidence>
<dbReference type="Pfam" id="PF23357">
    <property type="entry name" value="DUF7088"/>
    <property type="match status" value="1"/>
</dbReference>
<keyword evidence="5" id="KW-1185">Reference proteome</keyword>
<protein>
    <submittedName>
        <fullName evidence="4">Uncharacterized protein</fullName>
    </submittedName>
</protein>
<gene>
    <name evidence="4" type="ORF">COMA2_230018</name>
</gene>
<feature type="transmembrane region" description="Helical" evidence="1">
    <location>
        <begin position="5"/>
        <end position="23"/>
    </location>
</feature>
<keyword evidence="1" id="KW-0472">Membrane</keyword>
<dbReference type="OrthoDB" id="9762687at2"/>
<dbReference type="SUPFAM" id="SSF52317">
    <property type="entry name" value="Class I glutamine amidotransferase-like"/>
    <property type="match status" value="1"/>
</dbReference>
<reference evidence="5" key="1">
    <citation type="submission" date="2015-10" db="EMBL/GenBank/DDBJ databases">
        <authorList>
            <person name="Luecker S."/>
            <person name="Luecker S."/>
        </authorList>
    </citation>
    <scope>NUCLEOTIDE SEQUENCE [LARGE SCALE GENOMIC DNA]</scope>
</reference>
<dbReference type="InterPro" id="IPR029062">
    <property type="entry name" value="Class_I_gatase-like"/>
</dbReference>
<dbReference type="Pfam" id="PF09822">
    <property type="entry name" value="ABC_transp_aux"/>
    <property type="match status" value="1"/>
</dbReference>